<evidence type="ECO:0000313" key="1">
    <source>
        <dbReference type="EMBL" id="BCJ28427.1"/>
    </source>
</evidence>
<gene>
    <name evidence="1" type="ORF">Asera_25350</name>
</gene>
<sequence>MALVAIGAASTQHASAEGTKAGPGTTTARTASVVRPAASTGYFNTYTTMATLGNANSCYAAEGFAVGSSYTYSVKINGDENKAVIYRTRMSDGTTTLMKNGDNGTTYATYLGHANDVVLSSTDGNYYMFVVTMKAGSTSVVKLKYVSTTFYKVGSYTLQYDGANKSMSGVKITSKTASTINFLFKSGRTFYRGTLPRSATSGTIALSSAFSLDVVHAKVNGKTIDNISSYVNQGFGYDSNTVYFPMTYENVSIVLVYRNISTASGTIYSADDLSFRITSSAYPTLFEIESVGIGAGSHLWFSTNRKNSSSDTAHDGVHYFNGFTAP</sequence>
<keyword evidence="2" id="KW-1185">Reference proteome</keyword>
<dbReference type="Proteomes" id="UP000680750">
    <property type="component" value="Chromosome"/>
</dbReference>
<accession>A0A810KZQ8</accession>
<name>A0A810KZQ8_9ACTN</name>
<dbReference type="KEGG" id="aser:Asera_25350"/>
<organism evidence="1 2">
    <name type="scientific">Actinocatenispora sera</name>
    <dbReference type="NCBI Taxonomy" id="390989"/>
    <lineage>
        <taxon>Bacteria</taxon>
        <taxon>Bacillati</taxon>
        <taxon>Actinomycetota</taxon>
        <taxon>Actinomycetes</taxon>
        <taxon>Micromonosporales</taxon>
        <taxon>Micromonosporaceae</taxon>
        <taxon>Actinocatenispora</taxon>
    </lineage>
</organism>
<reference evidence="1" key="1">
    <citation type="submission" date="2020-08" db="EMBL/GenBank/DDBJ databases">
        <title>Whole genome shotgun sequence of Actinocatenispora sera NBRC 101916.</title>
        <authorList>
            <person name="Komaki H."/>
            <person name="Tamura T."/>
        </authorList>
    </citation>
    <scope>NUCLEOTIDE SEQUENCE</scope>
    <source>
        <strain evidence="1">NBRC 101916</strain>
    </source>
</reference>
<evidence type="ECO:0000313" key="2">
    <source>
        <dbReference type="Proteomes" id="UP000680750"/>
    </source>
</evidence>
<dbReference type="EMBL" id="AP023354">
    <property type="protein sequence ID" value="BCJ28427.1"/>
    <property type="molecule type" value="Genomic_DNA"/>
</dbReference>
<proteinExistence type="predicted"/>
<dbReference type="AlphaFoldDB" id="A0A810KZQ8"/>
<protein>
    <submittedName>
        <fullName evidence="1">Uncharacterized protein</fullName>
    </submittedName>
</protein>